<evidence type="ECO:0000313" key="1">
    <source>
        <dbReference type="EMBL" id="MBW81058.1"/>
    </source>
</evidence>
<proteinExistence type="predicted"/>
<reference evidence="1" key="1">
    <citation type="submission" date="2018-02" db="EMBL/GenBank/DDBJ databases">
        <title>Rhizophora mucronata_Transcriptome.</title>
        <authorList>
            <person name="Meera S.P."/>
            <person name="Sreeshan A."/>
            <person name="Augustine A."/>
        </authorList>
    </citation>
    <scope>NUCLEOTIDE SEQUENCE</scope>
    <source>
        <tissue evidence="1">Leaf</tissue>
    </source>
</reference>
<dbReference type="EMBL" id="GGEC01000575">
    <property type="protein sequence ID" value="MBW81058.1"/>
    <property type="molecule type" value="Transcribed_RNA"/>
</dbReference>
<name>A0A2P2IIJ2_RHIMU</name>
<sequence>MQLPHHTSLHNFYQDRPPAAVPQNYQQHCLGGIMVYEL</sequence>
<organism evidence="1">
    <name type="scientific">Rhizophora mucronata</name>
    <name type="common">Asiatic mangrove</name>
    <dbReference type="NCBI Taxonomy" id="61149"/>
    <lineage>
        <taxon>Eukaryota</taxon>
        <taxon>Viridiplantae</taxon>
        <taxon>Streptophyta</taxon>
        <taxon>Embryophyta</taxon>
        <taxon>Tracheophyta</taxon>
        <taxon>Spermatophyta</taxon>
        <taxon>Magnoliopsida</taxon>
        <taxon>eudicotyledons</taxon>
        <taxon>Gunneridae</taxon>
        <taxon>Pentapetalae</taxon>
        <taxon>rosids</taxon>
        <taxon>fabids</taxon>
        <taxon>Malpighiales</taxon>
        <taxon>Rhizophoraceae</taxon>
        <taxon>Rhizophora</taxon>
    </lineage>
</organism>
<accession>A0A2P2IIJ2</accession>
<dbReference type="AlphaFoldDB" id="A0A2P2IIJ2"/>
<protein>
    <submittedName>
        <fullName evidence="1">Uncharacterized protein</fullName>
    </submittedName>
</protein>